<dbReference type="RefSeq" id="WP_273848428.1">
    <property type="nucleotide sequence ID" value="NZ_JAQQWT010000087.1"/>
</dbReference>
<reference evidence="3 4" key="1">
    <citation type="submission" date="2024-09" db="EMBL/GenBank/DDBJ databases">
        <authorList>
            <person name="Sun Q."/>
            <person name="Mori K."/>
        </authorList>
    </citation>
    <scope>NUCLEOTIDE SEQUENCE [LARGE SCALE GENOMIC DNA]</scope>
    <source>
        <strain evidence="3 4">NCAIM B.02301</strain>
    </source>
</reference>
<dbReference type="Pfam" id="PF08874">
    <property type="entry name" value="DUF1835"/>
    <property type="match status" value="1"/>
</dbReference>
<sequence>MIHLIFGAAATASLKHALRRKNHQVIGFPIDFSIGPITNIHKENGIHDYFSWLNSSFHTMWRYLEGDQTTYHHSLQKLLEIEDGEQVTIWTCENTTEQIGLRISCYLLIGKEVDLSYVNTFHAINYYTKHMDVKIDIRQTADCNAEQLTHFYEHSTYPISEKMKNDYVRDGEKLLNSKSIVRTWRNGEIVDDVETRDDSFILDCADRIHNERGNQGFINATRVIGEVLGHSEQLLTDIWIEYRVRSLIHSNQLAYEGNLRAMRKYKIKVLH</sequence>
<dbReference type="EMBL" id="JBHLTR010000139">
    <property type="protein sequence ID" value="MFC0562565.1"/>
    <property type="molecule type" value="Genomic_DNA"/>
</dbReference>
<dbReference type="InterPro" id="IPR014973">
    <property type="entry name" value="DUF1835"/>
</dbReference>
<evidence type="ECO:0000313" key="3">
    <source>
        <dbReference type="EMBL" id="MFC0562565.1"/>
    </source>
</evidence>
<dbReference type="Pfam" id="PF12395">
    <property type="entry name" value="DUF3658"/>
    <property type="match status" value="1"/>
</dbReference>
<dbReference type="InterPro" id="IPR022123">
    <property type="entry name" value="DUF3658"/>
</dbReference>
<organism evidence="3 4">
    <name type="scientific">Halalkalibacter alkalisediminis</name>
    <dbReference type="NCBI Taxonomy" id="935616"/>
    <lineage>
        <taxon>Bacteria</taxon>
        <taxon>Bacillati</taxon>
        <taxon>Bacillota</taxon>
        <taxon>Bacilli</taxon>
        <taxon>Bacillales</taxon>
        <taxon>Bacillaceae</taxon>
        <taxon>Halalkalibacter</taxon>
    </lineage>
</organism>
<keyword evidence="4" id="KW-1185">Reference proteome</keyword>
<accession>A0ABV6NP82</accession>
<name>A0ABV6NP82_9BACI</name>
<proteinExistence type="predicted"/>
<dbReference type="Proteomes" id="UP001589833">
    <property type="component" value="Unassembled WGS sequence"/>
</dbReference>
<gene>
    <name evidence="3" type="ORF">ACFFH4_27470</name>
</gene>
<protein>
    <submittedName>
        <fullName evidence="3">DUF1835 domain-containing protein</fullName>
    </submittedName>
</protein>
<feature type="domain" description="DUF3658" evidence="2">
    <location>
        <begin position="157"/>
        <end position="266"/>
    </location>
</feature>
<evidence type="ECO:0000313" key="4">
    <source>
        <dbReference type="Proteomes" id="UP001589833"/>
    </source>
</evidence>
<feature type="domain" description="DUF1835" evidence="1">
    <location>
        <begin position="2"/>
        <end position="120"/>
    </location>
</feature>
<evidence type="ECO:0000259" key="1">
    <source>
        <dbReference type="Pfam" id="PF08874"/>
    </source>
</evidence>
<comment type="caution">
    <text evidence="3">The sequence shown here is derived from an EMBL/GenBank/DDBJ whole genome shotgun (WGS) entry which is preliminary data.</text>
</comment>
<evidence type="ECO:0000259" key="2">
    <source>
        <dbReference type="Pfam" id="PF12395"/>
    </source>
</evidence>